<sequence length="118" mass="14329">MVKEFDRFDICLQAFQYERQEYFNCQKRIVRFDKFFQIAIEHVHHPLLRKMVERICRERDRFWTEEILADENNLEAARLAIANAQDAQLPVHIFSTIQNNLMKQQQQQQQSTIDMINN</sequence>
<dbReference type="Proteomes" id="UP000194236">
    <property type="component" value="Unassembled WGS sequence"/>
</dbReference>
<proteinExistence type="predicted"/>
<comment type="caution">
    <text evidence="1">The sequence shown here is derived from an EMBL/GenBank/DDBJ whole genome shotgun (WGS) entry which is preliminary data.</text>
</comment>
<feature type="non-terminal residue" evidence="1">
    <location>
        <position position="118"/>
    </location>
</feature>
<name>A0A1Y3ASE6_EURMA</name>
<evidence type="ECO:0000313" key="1">
    <source>
        <dbReference type="EMBL" id="OTF71380.1"/>
    </source>
</evidence>
<dbReference type="Gene3D" id="1.10.3210.10">
    <property type="entry name" value="Hypothetical protein af1432"/>
    <property type="match status" value="1"/>
</dbReference>
<accession>A0A1Y3ASE6</accession>
<dbReference type="AlphaFoldDB" id="A0A1Y3ASE6"/>
<reference evidence="1 2" key="1">
    <citation type="submission" date="2017-03" db="EMBL/GenBank/DDBJ databases">
        <title>Genome Survey of Euroglyphus maynei.</title>
        <authorList>
            <person name="Arlian L.G."/>
            <person name="Morgan M.S."/>
            <person name="Rider S.D."/>
        </authorList>
    </citation>
    <scope>NUCLEOTIDE SEQUENCE [LARGE SCALE GENOMIC DNA]</scope>
    <source>
        <strain evidence="1">Arlian Lab</strain>
        <tissue evidence="1">Whole body</tissue>
    </source>
</reference>
<dbReference type="OrthoDB" id="10254258at2759"/>
<protein>
    <submittedName>
        <fullName evidence="1">Uncharacterized protein</fullName>
    </submittedName>
</protein>
<organism evidence="1 2">
    <name type="scientific">Euroglyphus maynei</name>
    <name type="common">Mayne's house dust mite</name>
    <dbReference type="NCBI Taxonomy" id="6958"/>
    <lineage>
        <taxon>Eukaryota</taxon>
        <taxon>Metazoa</taxon>
        <taxon>Ecdysozoa</taxon>
        <taxon>Arthropoda</taxon>
        <taxon>Chelicerata</taxon>
        <taxon>Arachnida</taxon>
        <taxon>Acari</taxon>
        <taxon>Acariformes</taxon>
        <taxon>Sarcoptiformes</taxon>
        <taxon>Astigmata</taxon>
        <taxon>Psoroptidia</taxon>
        <taxon>Analgoidea</taxon>
        <taxon>Pyroglyphidae</taxon>
        <taxon>Pyroglyphinae</taxon>
        <taxon>Euroglyphus</taxon>
    </lineage>
</organism>
<evidence type="ECO:0000313" key="2">
    <source>
        <dbReference type="Proteomes" id="UP000194236"/>
    </source>
</evidence>
<keyword evidence="2" id="KW-1185">Reference proteome</keyword>
<gene>
    <name evidence="1" type="ORF">BLA29_013028</name>
</gene>
<dbReference type="EMBL" id="MUJZ01061374">
    <property type="protein sequence ID" value="OTF71380.1"/>
    <property type="molecule type" value="Genomic_DNA"/>
</dbReference>